<evidence type="ECO:0000313" key="6">
    <source>
        <dbReference type="EMBL" id="WPR90022.1"/>
    </source>
</evidence>
<name>A0ABZ0SRZ1_9MICO</name>
<evidence type="ECO:0000256" key="3">
    <source>
        <dbReference type="ARBA" id="ARBA00022989"/>
    </source>
</evidence>
<feature type="transmembrane region" description="Helical" evidence="5">
    <location>
        <begin position="72"/>
        <end position="91"/>
    </location>
</feature>
<feature type="transmembrane region" description="Helical" evidence="5">
    <location>
        <begin position="46"/>
        <end position="66"/>
    </location>
</feature>
<proteinExistence type="predicted"/>
<dbReference type="Pfam" id="PF13564">
    <property type="entry name" value="DoxX_2"/>
    <property type="match status" value="1"/>
</dbReference>
<evidence type="ECO:0000256" key="4">
    <source>
        <dbReference type="ARBA" id="ARBA00023136"/>
    </source>
</evidence>
<feature type="transmembrane region" description="Helical" evidence="5">
    <location>
        <begin position="6"/>
        <end position="26"/>
    </location>
</feature>
<dbReference type="Proteomes" id="UP001323798">
    <property type="component" value="Chromosome"/>
</dbReference>
<gene>
    <name evidence="6" type="ORF">SM116_01675</name>
</gene>
<keyword evidence="4 5" id="KW-0472">Membrane</keyword>
<keyword evidence="3 5" id="KW-1133">Transmembrane helix</keyword>
<keyword evidence="2 5" id="KW-0812">Transmembrane</keyword>
<protein>
    <submittedName>
        <fullName evidence="6">DoxX family protein</fullName>
    </submittedName>
</protein>
<organism evidence="6 7">
    <name type="scientific">Microbacterium rhizosphaerae</name>
    <dbReference type="NCBI Taxonomy" id="1678237"/>
    <lineage>
        <taxon>Bacteria</taxon>
        <taxon>Bacillati</taxon>
        <taxon>Actinomycetota</taxon>
        <taxon>Actinomycetes</taxon>
        <taxon>Micrococcales</taxon>
        <taxon>Microbacteriaceae</taxon>
        <taxon>Microbacterium</taxon>
    </lineage>
</organism>
<evidence type="ECO:0000256" key="5">
    <source>
        <dbReference type="SAM" id="Phobius"/>
    </source>
</evidence>
<evidence type="ECO:0000313" key="7">
    <source>
        <dbReference type="Proteomes" id="UP001323798"/>
    </source>
</evidence>
<dbReference type="RefSeq" id="WP_320942736.1">
    <property type="nucleotide sequence ID" value="NZ_BAABEU010000003.1"/>
</dbReference>
<accession>A0ABZ0SRZ1</accession>
<reference evidence="6 7" key="1">
    <citation type="submission" date="2023-11" db="EMBL/GenBank/DDBJ databases">
        <title>Genome sequence of Microbacterium rhizosphaerae KACC 19337.</title>
        <authorList>
            <person name="Choi H."/>
            <person name="Kim S."/>
            <person name="Kim Y."/>
            <person name="Kwon S.-W."/>
            <person name="Heo J."/>
        </authorList>
    </citation>
    <scope>NUCLEOTIDE SEQUENCE [LARGE SCALE GENOMIC DNA]</scope>
    <source>
        <strain evidence="6 7">KACC 19337</strain>
    </source>
</reference>
<sequence length="122" mass="12592">MILALWIVNVFAAIGFLGTGSLKAFVPKPRLRAMGLAWTDDFSAPVIRLLGAAELLGAVGLIVPLATGILPLLAPTAAVCLAILMIGAISVHVRRKENFAPALVMLVASIASAVLGLLVLLV</sequence>
<evidence type="ECO:0000256" key="1">
    <source>
        <dbReference type="ARBA" id="ARBA00004141"/>
    </source>
</evidence>
<dbReference type="EMBL" id="CP139368">
    <property type="protein sequence ID" value="WPR90022.1"/>
    <property type="molecule type" value="Genomic_DNA"/>
</dbReference>
<feature type="transmembrane region" description="Helical" evidence="5">
    <location>
        <begin position="103"/>
        <end position="121"/>
    </location>
</feature>
<dbReference type="InterPro" id="IPR032808">
    <property type="entry name" value="DoxX"/>
</dbReference>
<comment type="subcellular location">
    <subcellularLocation>
        <location evidence="1">Membrane</location>
        <topology evidence="1">Multi-pass membrane protein</topology>
    </subcellularLocation>
</comment>
<evidence type="ECO:0000256" key="2">
    <source>
        <dbReference type="ARBA" id="ARBA00022692"/>
    </source>
</evidence>
<keyword evidence="7" id="KW-1185">Reference proteome</keyword>